<organism evidence="1 2">
    <name type="scientific">Paramecium bursaria Chlorella virus FR483</name>
    <name type="common">PBCV-FR483</name>
    <dbReference type="NCBI Taxonomy" id="399781"/>
    <lineage>
        <taxon>Viruses</taxon>
        <taxon>Varidnaviria</taxon>
        <taxon>Bamfordvirae</taxon>
        <taxon>Nucleocytoviricota</taxon>
        <taxon>Megaviricetes</taxon>
        <taxon>Algavirales</taxon>
        <taxon>Phycodnaviridae</taxon>
        <taxon>Chlorovirus</taxon>
        <taxon>Chlorovirus conductrix</taxon>
        <taxon>Paramecium bursaria Chlorella virus A1</taxon>
    </lineage>
</organism>
<name>A7J6X9_PBCVF</name>
<evidence type="ECO:0000313" key="1">
    <source>
        <dbReference type="EMBL" id="ABT15560.1"/>
    </source>
</evidence>
<sequence>MKLCLTSSWLFLARNSLQGLLSLQLLSWLVYRMKGSRYFLLILWQSWSFSLNFSSTEISAGLLLKTHPERQWQ</sequence>
<evidence type="ECO:0000313" key="2">
    <source>
        <dbReference type="Proteomes" id="UP000204095"/>
    </source>
</evidence>
<dbReference type="RefSeq" id="YP_001425907.1">
    <property type="nucleotide sequence ID" value="NC_008603.1"/>
</dbReference>
<dbReference type="KEGG" id="vg:5469715"/>
<accession>A7J6X9</accession>
<gene>
    <name evidence="1" type="primary">n275R</name>
    <name evidence="1" type="ORF">FR483_n275R</name>
</gene>
<organismHost>
    <name type="scientific">Paramecium bursaria</name>
    <dbReference type="NCBI Taxonomy" id="74790"/>
</organismHost>
<dbReference type="EMBL" id="DQ890022">
    <property type="protein sequence ID" value="ABT15560.1"/>
    <property type="molecule type" value="Genomic_DNA"/>
</dbReference>
<dbReference type="GeneID" id="5469715"/>
<protein>
    <submittedName>
        <fullName evidence="1">Uncharacterized protein n275R</fullName>
    </submittedName>
</protein>
<proteinExistence type="predicted"/>
<dbReference type="Proteomes" id="UP000204095">
    <property type="component" value="Segment"/>
</dbReference>
<reference evidence="1 2" key="1">
    <citation type="journal article" date="2007" name="Virology">
        <title>Sequence and annotation of the 314-kb MT325 and the 321-kb FR483 viruses that infect Chlorella Pbi.</title>
        <authorList>
            <person name="Fitzgerald L.A."/>
            <person name="Graves M.V."/>
            <person name="Li X."/>
            <person name="Feldblyum T."/>
            <person name="Hartigan J."/>
            <person name="Van Etten J.L."/>
        </authorList>
    </citation>
    <scope>NUCLEOTIDE SEQUENCE [LARGE SCALE GENOMIC DNA]</scope>
    <source>
        <strain evidence="1 2">FR483</strain>
    </source>
</reference>